<name>A0A6A5S8H0_9PLEO</name>
<gene>
    <name evidence="2" type="ORF">EJ02DRAFT_480762</name>
</gene>
<protein>
    <submittedName>
        <fullName evidence="2">Uncharacterized protein</fullName>
    </submittedName>
</protein>
<dbReference type="OrthoDB" id="5584477at2759"/>
<keyword evidence="1" id="KW-0732">Signal</keyword>
<proteinExistence type="predicted"/>
<dbReference type="AlphaFoldDB" id="A0A6A5S8H0"/>
<reference evidence="2" key="1">
    <citation type="journal article" date="2020" name="Stud. Mycol.">
        <title>101 Dothideomycetes genomes: a test case for predicting lifestyles and emergence of pathogens.</title>
        <authorList>
            <person name="Haridas S."/>
            <person name="Albert R."/>
            <person name="Binder M."/>
            <person name="Bloem J."/>
            <person name="Labutti K."/>
            <person name="Salamov A."/>
            <person name="Andreopoulos B."/>
            <person name="Baker S."/>
            <person name="Barry K."/>
            <person name="Bills G."/>
            <person name="Bluhm B."/>
            <person name="Cannon C."/>
            <person name="Castanera R."/>
            <person name="Culley D."/>
            <person name="Daum C."/>
            <person name="Ezra D."/>
            <person name="Gonzalez J."/>
            <person name="Henrissat B."/>
            <person name="Kuo A."/>
            <person name="Liang C."/>
            <person name="Lipzen A."/>
            <person name="Lutzoni F."/>
            <person name="Magnuson J."/>
            <person name="Mondo S."/>
            <person name="Nolan M."/>
            <person name="Ohm R."/>
            <person name="Pangilinan J."/>
            <person name="Park H.-J."/>
            <person name="Ramirez L."/>
            <person name="Alfaro M."/>
            <person name="Sun H."/>
            <person name="Tritt A."/>
            <person name="Yoshinaga Y."/>
            <person name="Zwiers L.-H."/>
            <person name="Turgeon B."/>
            <person name="Goodwin S."/>
            <person name="Spatafora J."/>
            <person name="Crous P."/>
            <person name="Grigoriev I."/>
        </authorList>
    </citation>
    <scope>NUCLEOTIDE SEQUENCE</scope>
    <source>
        <strain evidence="2">CBS 161.51</strain>
    </source>
</reference>
<accession>A0A6A5S8H0</accession>
<keyword evidence="3" id="KW-1185">Reference proteome</keyword>
<evidence type="ECO:0000313" key="2">
    <source>
        <dbReference type="EMBL" id="KAF1936332.1"/>
    </source>
</evidence>
<feature type="signal peptide" evidence="1">
    <location>
        <begin position="1"/>
        <end position="20"/>
    </location>
</feature>
<sequence>MLGLLLGCFDHVLIWICIHCDGPTQKRVVPRFDKWNYLDTEELAVKNKGIVINERDFVKIVQTNFTPYYQQLIPYVDRLRRKVFPNGRRWRVPNAQMYCDMKQILKLAQNERKELQDVSST</sequence>
<dbReference type="Proteomes" id="UP000800038">
    <property type="component" value="Unassembled WGS sequence"/>
</dbReference>
<dbReference type="EMBL" id="ML976195">
    <property type="protein sequence ID" value="KAF1936332.1"/>
    <property type="molecule type" value="Genomic_DNA"/>
</dbReference>
<evidence type="ECO:0000313" key="3">
    <source>
        <dbReference type="Proteomes" id="UP000800038"/>
    </source>
</evidence>
<organism evidence="2 3">
    <name type="scientific">Clathrospora elynae</name>
    <dbReference type="NCBI Taxonomy" id="706981"/>
    <lineage>
        <taxon>Eukaryota</taxon>
        <taxon>Fungi</taxon>
        <taxon>Dikarya</taxon>
        <taxon>Ascomycota</taxon>
        <taxon>Pezizomycotina</taxon>
        <taxon>Dothideomycetes</taxon>
        <taxon>Pleosporomycetidae</taxon>
        <taxon>Pleosporales</taxon>
        <taxon>Diademaceae</taxon>
        <taxon>Clathrospora</taxon>
    </lineage>
</organism>
<evidence type="ECO:0000256" key="1">
    <source>
        <dbReference type="SAM" id="SignalP"/>
    </source>
</evidence>
<feature type="chain" id="PRO_5025628785" evidence="1">
    <location>
        <begin position="21"/>
        <end position="121"/>
    </location>
</feature>